<evidence type="ECO:0000256" key="1">
    <source>
        <dbReference type="ARBA" id="ARBA00023128"/>
    </source>
</evidence>
<comment type="function">
    <text evidence="3">Plays an essential role in the assembly of succinate dehydrogenase (SDH), an enzyme complex (also referred to as respiratory complex II) that is a component of both the tricarboxylic acid (TCA) cycle and the mitochondrial electron transport chain, and which couples the oxidation of succinate to fumarate with the reduction of ubiquinone (coenzyme Q) to ubiquinol. Required for flavinylation (covalent attachment of FAD) of the flavoprotein subunit of the SDH catalytic dimer.</text>
</comment>
<dbReference type="FunFam" id="1.10.150.250:FF:000004">
    <property type="entry name" value="Succinate dehydrogenase assembly factor 2, mitochondrial"/>
    <property type="match status" value="1"/>
</dbReference>
<dbReference type="GeneID" id="18928765"/>
<dbReference type="Gene3D" id="1.10.150.250">
    <property type="entry name" value="Flavinator of succinate dehydrogenase"/>
    <property type="match status" value="1"/>
</dbReference>
<dbReference type="HOGENOM" id="CLU_103054_0_1_1"/>
<dbReference type="SUPFAM" id="SSF109910">
    <property type="entry name" value="YgfY-like"/>
    <property type="match status" value="1"/>
</dbReference>
<dbReference type="KEGG" id="mlr:MELLADRAFT_51038"/>
<organism evidence="5">
    <name type="scientific">Melampsora larici-populina (strain 98AG31 / pathotype 3-4-7)</name>
    <name type="common">Poplar leaf rust fungus</name>
    <dbReference type="NCBI Taxonomy" id="747676"/>
    <lineage>
        <taxon>Eukaryota</taxon>
        <taxon>Fungi</taxon>
        <taxon>Dikarya</taxon>
        <taxon>Basidiomycota</taxon>
        <taxon>Pucciniomycotina</taxon>
        <taxon>Pucciniomycetes</taxon>
        <taxon>Pucciniales</taxon>
        <taxon>Melampsoraceae</taxon>
        <taxon>Melampsora</taxon>
    </lineage>
</organism>
<dbReference type="GO" id="GO:0006121">
    <property type="term" value="P:mitochondrial electron transport, succinate to ubiquinone"/>
    <property type="evidence" value="ECO:0007669"/>
    <property type="project" value="UniProtKB-UniRule"/>
</dbReference>
<keyword evidence="1 3" id="KW-0496">Mitochondrion</keyword>
<comment type="similarity">
    <text evidence="3">Belongs to the SDHAF2 family.</text>
</comment>
<dbReference type="GO" id="GO:0005759">
    <property type="term" value="C:mitochondrial matrix"/>
    <property type="evidence" value="ECO:0007669"/>
    <property type="project" value="UniProtKB-SubCell"/>
</dbReference>
<dbReference type="EMBL" id="GL883178">
    <property type="protein sequence ID" value="EGF98330.1"/>
    <property type="molecule type" value="Genomic_DNA"/>
</dbReference>
<protein>
    <recommendedName>
        <fullName evidence="3">Succinate dehydrogenase assembly factor 2, mitochondrial</fullName>
        <shortName evidence="3">SDH assembly factor 2</shortName>
        <shortName evidence="3">SDHAF2</shortName>
    </recommendedName>
</protein>
<dbReference type="HAMAP" id="MF_03057">
    <property type="entry name" value="SDHAF2"/>
    <property type="match status" value="1"/>
</dbReference>
<comment type="subcellular location">
    <subcellularLocation>
        <location evidence="3">Mitochondrion matrix</location>
    </subcellularLocation>
</comment>
<reference evidence="5" key="1">
    <citation type="journal article" date="2011" name="Proc. Natl. Acad. Sci. U.S.A.">
        <title>Obligate biotrophy features unraveled by the genomic analysis of rust fungi.</title>
        <authorList>
            <person name="Duplessis S."/>
            <person name="Cuomo C.A."/>
            <person name="Lin Y.-C."/>
            <person name="Aerts A."/>
            <person name="Tisserant E."/>
            <person name="Veneault-Fourrey C."/>
            <person name="Joly D.L."/>
            <person name="Hacquard S."/>
            <person name="Amselem J."/>
            <person name="Cantarel B.L."/>
            <person name="Chiu R."/>
            <person name="Coutinho P.M."/>
            <person name="Feau N."/>
            <person name="Field M."/>
            <person name="Frey P."/>
            <person name="Gelhaye E."/>
            <person name="Goldberg J."/>
            <person name="Grabherr M.G."/>
            <person name="Kodira C.D."/>
            <person name="Kohler A."/>
            <person name="Kuees U."/>
            <person name="Lindquist E.A."/>
            <person name="Lucas S.M."/>
            <person name="Mago R."/>
            <person name="Mauceli E."/>
            <person name="Morin E."/>
            <person name="Murat C."/>
            <person name="Pangilinan J.L."/>
            <person name="Park R."/>
            <person name="Pearson M."/>
            <person name="Quesneville H."/>
            <person name="Rouhier N."/>
            <person name="Sakthikumar S."/>
            <person name="Salamov A.A."/>
            <person name="Schmutz J."/>
            <person name="Selles B."/>
            <person name="Shapiro H."/>
            <person name="Tanguay P."/>
            <person name="Tuskan G.A."/>
            <person name="Henrissat B."/>
            <person name="Van de Peer Y."/>
            <person name="Rouze P."/>
            <person name="Ellis J.G."/>
            <person name="Dodds P.N."/>
            <person name="Schein J.E."/>
            <person name="Zhong S."/>
            <person name="Hamelin R.C."/>
            <person name="Grigoriev I.V."/>
            <person name="Szabo L.J."/>
            <person name="Martin F."/>
        </authorList>
    </citation>
    <scope>NUCLEOTIDE SEQUENCE [LARGE SCALE GENOMIC DNA]</scope>
    <source>
        <strain evidence="5">98AG31 / pathotype 3-4-7</strain>
    </source>
</reference>
<dbReference type="eggNOG" id="KOG3326">
    <property type="taxonomic scope" value="Eukaryota"/>
</dbReference>
<dbReference type="STRING" id="747676.F4SAI0"/>
<dbReference type="PANTHER" id="PTHR12469">
    <property type="entry name" value="PROTEIN EMI5 HOMOLOG, MITOCHONDRIAL"/>
    <property type="match status" value="1"/>
</dbReference>
<dbReference type="InterPro" id="IPR005631">
    <property type="entry name" value="SDH"/>
</dbReference>
<dbReference type="GO" id="GO:0006099">
    <property type="term" value="P:tricarboxylic acid cycle"/>
    <property type="evidence" value="ECO:0007669"/>
    <property type="project" value="EnsemblFungi"/>
</dbReference>
<sequence length="121" mass="14393">MSSNQNQFEESVKLDESIESLRARLVYQSRKRGIVEMELLLSTFIDGGKLEEWNIEQLQTYDRFLKLPDWDIYYYVIKKLDPPAESEWKDSQLVNQLRIHTANRAKQIRMMPSLSTTKHSR</sequence>
<dbReference type="InterPro" id="IPR036714">
    <property type="entry name" value="SDH_sf"/>
</dbReference>
<comment type="subunit">
    <text evidence="3">Interacts with the flavoprotein subunit within the SDH catalytic dimer.</text>
</comment>
<evidence type="ECO:0000313" key="4">
    <source>
        <dbReference type="EMBL" id="EGF98330.1"/>
    </source>
</evidence>
<gene>
    <name evidence="4" type="ORF">MELLADRAFT_51038</name>
</gene>
<dbReference type="VEuPathDB" id="FungiDB:MELLADRAFT_51038"/>
<dbReference type="InParanoid" id="F4SAI0"/>
<accession>F4SAI0</accession>
<dbReference type="AlphaFoldDB" id="F4SAI0"/>
<dbReference type="FunCoup" id="F4SAI0">
    <property type="interactions" value="357"/>
</dbReference>
<keyword evidence="2 3" id="KW-0143">Chaperone</keyword>
<dbReference type="RefSeq" id="XP_007418370.1">
    <property type="nucleotide sequence ID" value="XM_007418308.1"/>
</dbReference>
<proteinExistence type="inferred from homology"/>
<dbReference type="GO" id="GO:0034553">
    <property type="term" value="P:mitochondrial respiratory chain complex II assembly"/>
    <property type="evidence" value="ECO:0007669"/>
    <property type="project" value="EnsemblFungi"/>
</dbReference>
<evidence type="ECO:0000313" key="5">
    <source>
        <dbReference type="Proteomes" id="UP000001072"/>
    </source>
</evidence>
<keyword evidence="5" id="KW-1185">Reference proteome</keyword>
<dbReference type="OrthoDB" id="284292at2759"/>
<name>F4SAI0_MELLP</name>
<evidence type="ECO:0000256" key="3">
    <source>
        <dbReference type="HAMAP-Rule" id="MF_03057"/>
    </source>
</evidence>
<dbReference type="Proteomes" id="UP000001072">
    <property type="component" value="Unassembled WGS sequence"/>
</dbReference>
<dbReference type="Pfam" id="PF03937">
    <property type="entry name" value="Sdh5"/>
    <property type="match status" value="1"/>
</dbReference>
<dbReference type="PANTHER" id="PTHR12469:SF2">
    <property type="entry name" value="SUCCINATE DEHYDROGENASE ASSEMBLY FACTOR 2, MITOCHONDRIAL"/>
    <property type="match status" value="1"/>
</dbReference>
<evidence type="ECO:0000256" key="2">
    <source>
        <dbReference type="ARBA" id="ARBA00023186"/>
    </source>
</evidence>
<dbReference type="InterPro" id="IPR028882">
    <property type="entry name" value="SDHAF2"/>
</dbReference>